<gene>
    <name evidence="2" type="ORF">Cgig2_019853</name>
</gene>
<evidence type="ECO:0000313" key="2">
    <source>
        <dbReference type="EMBL" id="KAJ8422167.1"/>
    </source>
</evidence>
<reference evidence="2" key="1">
    <citation type="submission" date="2022-04" db="EMBL/GenBank/DDBJ databases">
        <title>Carnegiea gigantea Genome sequencing and assembly v2.</title>
        <authorList>
            <person name="Copetti D."/>
            <person name="Sanderson M.J."/>
            <person name="Burquez A."/>
            <person name="Wojciechowski M.F."/>
        </authorList>
    </citation>
    <scope>NUCLEOTIDE SEQUENCE</scope>
    <source>
        <strain evidence="2">SGP5-SGP5p</strain>
        <tissue evidence="2">Aerial part</tissue>
    </source>
</reference>
<keyword evidence="1" id="KW-1133">Transmembrane helix</keyword>
<comment type="caution">
    <text evidence="2">The sequence shown here is derived from an EMBL/GenBank/DDBJ whole genome shotgun (WGS) entry which is preliminary data.</text>
</comment>
<name>A0A9Q1GJB1_9CARY</name>
<evidence type="ECO:0000313" key="3">
    <source>
        <dbReference type="Proteomes" id="UP001153076"/>
    </source>
</evidence>
<accession>A0A9Q1GJB1</accession>
<evidence type="ECO:0000256" key="1">
    <source>
        <dbReference type="SAM" id="Phobius"/>
    </source>
</evidence>
<keyword evidence="3" id="KW-1185">Reference proteome</keyword>
<keyword evidence="1" id="KW-0812">Transmembrane</keyword>
<dbReference type="EMBL" id="JAKOGI010002364">
    <property type="protein sequence ID" value="KAJ8422167.1"/>
    <property type="molecule type" value="Genomic_DNA"/>
</dbReference>
<proteinExistence type="predicted"/>
<sequence length="243" mass="26929">MTGADKPRATGDPCEGSVHPFVVDPLSMEGLGIGPSAEELNKLKLKKQVMMNFGCIYLVFCVLKMCHSPMHIMQILAGYISAPLSAIEMELVTKLWGLINIAPKAGARGRSGKYCMFCLCDNVNLRLTAALTLTDREEDLQECLPKLVPLWGLINIAPKAGARGRSGKYCIGNLTMEMFTELLRRWQRTYPNLCWITTGVYESVTVDIMPNRSSSFANVWTNVTLYNKGRISGIIWDGFKAAL</sequence>
<dbReference type="Proteomes" id="UP001153076">
    <property type="component" value="Unassembled WGS sequence"/>
</dbReference>
<keyword evidence="1" id="KW-0472">Membrane</keyword>
<feature type="transmembrane region" description="Helical" evidence="1">
    <location>
        <begin position="49"/>
        <end position="66"/>
    </location>
</feature>
<dbReference type="AlphaFoldDB" id="A0A9Q1GJB1"/>
<protein>
    <submittedName>
        <fullName evidence="2">Uncharacterized protein</fullName>
    </submittedName>
</protein>
<organism evidence="2 3">
    <name type="scientific">Carnegiea gigantea</name>
    <dbReference type="NCBI Taxonomy" id="171969"/>
    <lineage>
        <taxon>Eukaryota</taxon>
        <taxon>Viridiplantae</taxon>
        <taxon>Streptophyta</taxon>
        <taxon>Embryophyta</taxon>
        <taxon>Tracheophyta</taxon>
        <taxon>Spermatophyta</taxon>
        <taxon>Magnoliopsida</taxon>
        <taxon>eudicotyledons</taxon>
        <taxon>Gunneridae</taxon>
        <taxon>Pentapetalae</taxon>
        <taxon>Caryophyllales</taxon>
        <taxon>Cactineae</taxon>
        <taxon>Cactaceae</taxon>
        <taxon>Cactoideae</taxon>
        <taxon>Echinocereeae</taxon>
        <taxon>Carnegiea</taxon>
    </lineage>
</organism>